<feature type="domain" description="CdaR GGDEF-like" evidence="4">
    <location>
        <begin position="165"/>
        <end position="282"/>
    </location>
</feature>
<dbReference type="Pfam" id="PF14361">
    <property type="entry name" value="RsbRD_N"/>
    <property type="match status" value="1"/>
</dbReference>
<dbReference type="EMBL" id="JBHTEE010000001">
    <property type="protein sequence ID" value="MFC7601395.1"/>
    <property type="molecule type" value="Genomic_DNA"/>
</dbReference>
<dbReference type="InterPro" id="IPR042070">
    <property type="entry name" value="PucR_C-HTH_sf"/>
</dbReference>
<accession>A0ABW2SYH9</accession>
<dbReference type="InterPro" id="IPR041522">
    <property type="entry name" value="CdaR_GGDEF"/>
</dbReference>
<dbReference type="InterPro" id="IPR051448">
    <property type="entry name" value="CdaR-like_regulators"/>
</dbReference>
<dbReference type="PANTHER" id="PTHR33744:SF7">
    <property type="entry name" value="PUCR FAMILY TRANSCRIPTIONAL REGULATOR"/>
    <property type="match status" value="1"/>
</dbReference>
<dbReference type="RefSeq" id="WP_386274323.1">
    <property type="nucleotide sequence ID" value="NZ_JBHSIJ010000002.1"/>
</dbReference>
<proteinExistence type="inferred from homology"/>
<protein>
    <submittedName>
        <fullName evidence="5">PucR family transcriptional regulator</fullName>
    </submittedName>
</protein>
<sequence>MTQKARGLLAQVEEIAATLVGTVWERLPGYDQARMEVEDLTGVVAPNLTAVLSAVAERRALTEAELLSAAALGQRRAIQGVPIESLVASWHTAERALLERLAAAAGPSAQGHDLAGLVQRLAALTDSMIDASTDAYRQTRSEAAAHLDQIATDLVSRLAGGEPLDPADVEERARLVGVPAQVPHRAAAIGMAEVTSPLALARAQKAVLDSLRPRLRSRILAGSKGATTLLLLADAPGLDEALTRAARRPGIPPGLVLGLGEPRPRLGEAGGSCREALAALEAGLRMGADRVVVHFERVIPEVLLIGNPLDAGRLVDTVLTPLRPSPVLIETLRTYLACGLSVRLTAQHLSIHENTVSYRLRRILRLLDLDAPSRLLRPDVLLALRADELGQGRQDARLDDRGPE</sequence>
<organism evidence="5 6">
    <name type="scientific">Streptosporangium amethystogenes subsp. fukuiense</name>
    <dbReference type="NCBI Taxonomy" id="698418"/>
    <lineage>
        <taxon>Bacteria</taxon>
        <taxon>Bacillati</taxon>
        <taxon>Actinomycetota</taxon>
        <taxon>Actinomycetes</taxon>
        <taxon>Streptosporangiales</taxon>
        <taxon>Streptosporangiaceae</taxon>
        <taxon>Streptosporangium</taxon>
    </lineage>
</organism>
<feature type="domain" description="PucR C-terminal helix-turn-helix" evidence="2">
    <location>
        <begin position="328"/>
        <end position="386"/>
    </location>
</feature>
<evidence type="ECO:0000313" key="5">
    <source>
        <dbReference type="EMBL" id="MFC7601395.1"/>
    </source>
</evidence>
<comment type="caution">
    <text evidence="5">The sequence shown here is derived from an EMBL/GenBank/DDBJ whole genome shotgun (WGS) entry which is preliminary data.</text>
</comment>
<keyword evidence="6" id="KW-1185">Reference proteome</keyword>
<evidence type="ECO:0000259" key="2">
    <source>
        <dbReference type="Pfam" id="PF13556"/>
    </source>
</evidence>
<gene>
    <name evidence="5" type="ORF">ACFQVD_14965</name>
</gene>
<dbReference type="Pfam" id="PF13556">
    <property type="entry name" value="HTH_30"/>
    <property type="match status" value="1"/>
</dbReference>
<dbReference type="InterPro" id="IPR025751">
    <property type="entry name" value="RsbRD_N_dom"/>
</dbReference>
<dbReference type="PANTHER" id="PTHR33744">
    <property type="entry name" value="CARBOHYDRATE DIACID REGULATOR"/>
    <property type="match status" value="1"/>
</dbReference>
<evidence type="ECO:0000259" key="3">
    <source>
        <dbReference type="Pfam" id="PF14361"/>
    </source>
</evidence>
<evidence type="ECO:0000313" key="6">
    <source>
        <dbReference type="Proteomes" id="UP001596514"/>
    </source>
</evidence>
<dbReference type="Gene3D" id="1.10.10.2840">
    <property type="entry name" value="PucR C-terminal helix-turn-helix domain"/>
    <property type="match status" value="1"/>
</dbReference>
<dbReference type="Pfam" id="PF17853">
    <property type="entry name" value="GGDEF_2"/>
    <property type="match status" value="1"/>
</dbReference>
<name>A0ABW2SYH9_9ACTN</name>
<comment type="similarity">
    <text evidence="1">Belongs to the CdaR family.</text>
</comment>
<evidence type="ECO:0000256" key="1">
    <source>
        <dbReference type="ARBA" id="ARBA00006754"/>
    </source>
</evidence>
<dbReference type="Proteomes" id="UP001596514">
    <property type="component" value="Unassembled WGS sequence"/>
</dbReference>
<reference evidence="6" key="1">
    <citation type="journal article" date="2019" name="Int. J. Syst. Evol. Microbiol.">
        <title>The Global Catalogue of Microorganisms (GCM) 10K type strain sequencing project: providing services to taxonomists for standard genome sequencing and annotation.</title>
        <authorList>
            <consortium name="The Broad Institute Genomics Platform"/>
            <consortium name="The Broad Institute Genome Sequencing Center for Infectious Disease"/>
            <person name="Wu L."/>
            <person name="Ma J."/>
        </authorList>
    </citation>
    <scope>NUCLEOTIDE SEQUENCE [LARGE SCALE GENOMIC DNA]</scope>
    <source>
        <strain evidence="6">JCM 10083</strain>
    </source>
</reference>
<evidence type="ECO:0000259" key="4">
    <source>
        <dbReference type="Pfam" id="PF17853"/>
    </source>
</evidence>
<dbReference type="InterPro" id="IPR025736">
    <property type="entry name" value="PucR_C-HTH_dom"/>
</dbReference>
<feature type="domain" description="RsbT co-antagonist protein RsbRD N-terminal" evidence="3">
    <location>
        <begin position="13"/>
        <end position="148"/>
    </location>
</feature>